<name>A0A8J8TB93_HALGN</name>
<sequence>MRLSPSEMTPSQYCVIMLFSSRSSSLGFPIITLCTASEHSRIFWSTSSQSFDGSGGMSLMRETSRWIGVGGSISIS</sequence>
<evidence type="ECO:0000313" key="1">
    <source>
        <dbReference type="EMBL" id="TNV88161.1"/>
    </source>
</evidence>
<dbReference type="EMBL" id="RRYP01000054">
    <property type="protein sequence ID" value="TNV88161.1"/>
    <property type="molecule type" value="Genomic_DNA"/>
</dbReference>
<dbReference type="AlphaFoldDB" id="A0A8J8TB93"/>
<evidence type="ECO:0000313" key="2">
    <source>
        <dbReference type="Proteomes" id="UP000785679"/>
    </source>
</evidence>
<gene>
    <name evidence="1" type="ORF">FGO68_gene3455</name>
</gene>
<comment type="caution">
    <text evidence="1">The sequence shown here is derived from an EMBL/GenBank/DDBJ whole genome shotgun (WGS) entry which is preliminary data.</text>
</comment>
<organism evidence="1 2">
    <name type="scientific">Halteria grandinella</name>
    <dbReference type="NCBI Taxonomy" id="5974"/>
    <lineage>
        <taxon>Eukaryota</taxon>
        <taxon>Sar</taxon>
        <taxon>Alveolata</taxon>
        <taxon>Ciliophora</taxon>
        <taxon>Intramacronucleata</taxon>
        <taxon>Spirotrichea</taxon>
        <taxon>Stichotrichia</taxon>
        <taxon>Sporadotrichida</taxon>
        <taxon>Halteriidae</taxon>
        <taxon>Halteria</taxon>
    </lineage>
</organism>
<keyword evidence="2" id="KW-1185">Reference proteome</keyword>
<protein>
    <submittedName>
        <fullName evidence="1">Uncharacterized protein</fullName>
    </submittedName>
</protein>
<proteinExistence type="predicted"/>
<dbReference type="Proteomes" id="UP000785679">
    <property type="component" value="Unassembled WGS sequence"/>
</dbReference>
<accession>A0A8J8TB93</accession>
<reference evidence="1" key="1">
    <citation type="submission" date="2019-06" db="EMBL/GenBank/DDBJ databases">
        <authorList>
            <person name="Zheng W."/>
        </authorList>
    </citation>
    <scope>NUCLEOTIDE SEQUENCE</scope>
    <source>
        <strain evidence="1">QDHG01</strain>
    </source>
</reference>